<keyword evidence="3" id="KW-1185">Reference proteome</keyword>
<accession>A0A5P1EY71</accession>
<keyword evidence="1" id="KW-0175">Coiled coil</keyword>
<sequence>DDEEQVDYVHDDTNVYLTEPEDAGDACDIGDDEPNFGAMGEVAPSLFSTGGHFESVVDFEGASGALESTPAIDTTEAPVPAPVSLVWWRLIISELQDAIQEKDAMINEAKAAFAAAQVRLEVAQRQKEELELSLSELAKKWDSQIAELQDEMKKL</sequence>
<dbReference type="AlphaFoldDB" id="A0A5P1EY71"/>
<feature type="coiled-coil region" evidence="1">
    <location>
        <begin position="92"/>
        <end position="140"/>
    </location>
</feature>
<gene>
    <name evidence="2" type="ORF">A4U43_C05F19460</name>
</gene>
<evidence type="ECO:0000313" key="3">
    <source>
        <dbReference type="Proteomes" id="UP000243459"/>
    </source>
</evidence>
<organism evidence="2 3">
    <name type="scientific">Asparagus officinalis</name>
    <name type="common">Garden asparagus</name>
    <dbReference type="NCBI Taxonomy" id="4686"/>
    <lineage>
        <taxon>Eukaryota</taxon>
        <taxon>Viridiplantae</taxon>
        <taxon>Streptophyta</taxon>
        <taxon>Embryophyta</taxon>
        <taxon>Tracheophyta</taxon>
        <taxon>Spermatophyta</taxon>
        <taxon>Magnoliopsida</taxon>
        <taxon>Liliopsida</taxon>
        <taxon>Asparagales</taxon>
        <taxon>Asparagaceae</taxon>
        <taxon>Asparagoideae</taxon>
        <taxon>Asparagus</taxon>
    </lineage>
</organism>
<protein>
    <submittedName>
        <fullName evidence="2">Uncharacterized protein</fullName>
    </submittedName>
</protein>
<proteinExistence type="predicted"/>
<feature type="non-terminal residue" evidence="2">
    <location>
        <position position="1"/>
    </location>
</feature>
<evidence type="ECO:0000256" key="1">
    <source>
        <dbReference type="SAM" id="Coils"/>
    </source>
</evidence>
<evidence type="ECO:0000313" key="2">
    <source>
        <dbReference type="EMBL" id="ONK69110.1"/>
    </source>
</evidence>
<name>A0A5P1EY71_ASPOF</name>
<dbReference type="Gramene" id="ONK69110">
    <property type="protein sequence ID" value="ONK69110"/>
    <property type="gene ID" value="A4U43_C05F19460"/>
</dbReference>
<dbReference type="EMBL" id="CM007385">
    <property type="protein sequence ID" value="ONK69110.1"/>
    <property type="molecule type" value="Genomic_DNA"/>
</dbReference>
<reference evidence="3" key="1">
    <citation type="journal article" date="2017" name="Nat. Commun.">
        <title>The asparagus genome sheds light on the origin and evolution of a young Y chromosome.</title>
        <authorList>
            <person name="Harkess A."/>
            <person name="Zhou J."/>
            <person name="Xu C."/>
            <person name="Bowers J.E."/>
            <person name="Van der Hulst R."/>
            <person name="Ayyampalayam S."/>
            <person name="Mercati F."/>
            <person name="Riccardi P."/>
            <person name="McKain M.R."/>
            <person name="Kakrana A."/>
            <person name="Tang H."/>
            <person name="Ray J."/>
            <person name="Groenendijk J."/>
            <person name="Arikit S."/>
            <person name="Mathioni S.M."/>
            <person name="Nakano M."/>
            <person name="Shan H."/>
            <person name="Telgmann-Rauber A."/>
            <person name="Kanno A."/>
            <person name="Yue Z."/>
            <person name="Chen H."/>
            <person name="Li W."/>
            <person name="Chen Y."/>
            <person name="Xu X."/>
            <person name="Zhang Y."/>
            <person name="Luo S."/>
            <person name="Chen H."/>
            <person name="Gao J."/>
            <person name="Mao Z."/>
            <person name="Pires J.C."/>
            <person name="Luo M."/>
            <person name="Kudrna D."/>
            <person name="Wing R.A."/>
            <person name="Meyers B.C."/>
            <person name="Yi K."/>
            <person name="Kong H."/>
            <person name="Lavrijsen P."/>
            <person name="Sunseri F."/>
            <person name="Falavigna A."/>
            <person name="Ye Y."/>
            <person name="Leebens-Mack J.H."/>
            <person name="Chen G."/>
        </authorList>
    </citation>
    <scope>NUCLEOTIDE SEQUENCE [LARGE SCALE GENOMIC DNA]</scope>
    <source>
        <strain evidence="3">cv. DH0086</strain>
    </source>
</reference>
<dbReference type="Proteomes" id="UP000243459">
    <property type="component" value="Chromosome 5"/>
</dbReference>